<dbReference type="GO" id="GO:0016020">
    <property type="term" value="C:membrane"/>
    <property type="evidence" value="ECO:0007669"/>
    <property type="project" value="UniProtKB-SubCell"/>
</dbReference>
<name>A0A2P6NVT7_9EUKA</name>
<dbReference type="Proteomes" id="UP000241769">
    <property type="component" value="Unassembled WGS sequence"/>
</dbReference>
<evidence type="ECO:0000313" key="9">
    <source>
        <dbReference type="Proteomes" id="UP000241769"/>
    </source>
</evidence>
<comment type="subcellular location">
    <subcellularLocation>
        <location evidence="1">Membrane</location>
        <topology evidence="1">Multi-pass membrane protein</topology>
    </subcellularLocation>
</comment>
<feature type="transmembrane region" description="Helical" evidence="7">
    <location>
        <begin position="33"/>
        <end position="53"/>
    </location>
</feature>
<dbReference type="InParanoid" id="A0A2P6NVT7"/>
<dbReference type="AlphaFoldDB" id="A0A2P6NVT7"/>
<evidence type="ECO:0000256" key="2">
    <source>
        <dbReference type="ARBA" id="ARBA00010487"/>
    </source>
</evidence>
<keyword evidence="3 7" id="KW-0812">Transmembrane</keyword>
<evidence type="ECO:0000313" key="8">
    <source>
        <dbReference type="EMBL" id="PRP88074.1"/>
    </source>
</evidence>
<feature type="transmembrane region" description="Helical" evidence="7">
    <location>
        <begin position="128"/>
        <end position="149"/>
    </location>
</feature>
<keyword evidence="5 7" id="KW-0472">Membrane</keyword>
<dbReference type="PANTHER" id="PTHR21355">
    <property type="entry name" value="G-PROTEIN COUPLED RECEPTOR-ASSOCIATED PROTEIN LMBRD2"/>
    <property type="match status" value="1"/>
</dbReference>
<protein>
    <submittedName>
        <fullName evidence="8">Uncharacterized protein</fullName>
    </submittedName>
</protein>
<feature type="compositionally biased region" description="Polar residues" evidence="6">
    <location>
        <begin position="588"/>
        <end position="597"/>
    </location>
</feature>
<evidence type="ECO:0000256" key="6">
    <source>
        <dbReference type="SAM" id="MobiDB-lite"/>
    </source>
</evidence>
<dbReference type="OrthoDB" id="203099at2759"/>
<evidence type="ECO:0000256" key="7">
    <source>
        <dbReference type="SAM" id="Phobius"/>
    </source>
</evidence>
<evidence type="ECO:0000256" key="5">
    <source>
        <dbReference type="ARBA" id="ARBA00023136"/>
    </source>
</evidence>
<feature type="region of interest" description="Disordered" evidence="6">
    <location>
        <begin position="574"/>
        <end position="612"/>
    </location>
</feature>
<evidence type="ECO:0000256" key="1">
    <source>
        <dbReference type="ARBA" id="ARBA00004141"/>
    </source>
</evidence>
<proteinExistence type="inferred from homology"/>
<feature type="transmembrane region" description="Helical" evidence="7">
    <location>
        <begin position="393"/>
        <end position="416"/>
    </location>
</feature>
<feature type="compositionally biased region" description="Basic and acidic residues" evidence="6">
    <location>
        <begin position="574"/>
        <end position="585"/>
    </location>
</feature>
<feature type="transmembrane region" description="Helical" evidence="7">
    <location>
        <begin position="155"/>
        <end position="181"/>
    </location>
</feature>
<dbReference type="Pfam" id="PF04791">
    <property type="entry name" value="LMBR1"/>
    <property type="match status" value="1"/>
</dbReference>
<feature type="transmembrane region" description="Helical" evidence="7">
    <location>
        <begin position="335"/>
        <end position="363"/>
    </location>
</feature>
<keyword evidence="9" id="KW-1185">Reference proteome</keyword>
<evidence type="ECO:0000256" key="4">
    <source>
        <dbReference type="ARBA" id="ARBA00022989"/>
    </source>
</evidence>
<feature type="transmembrane region" description="Helical" evidence="7">
    <location>
        <begin position="6"/>
        <end position="26"/>
    </location>
</feature>
<feature type="transmembrane region" description="Helical" evidence="7">
    <location>
        <begin position="437"/>
        <end position="459"/>
    </location>
</feature>
<dbReference type="EMBL" id="MDYQ01000014">
    <property type="protein sequence ID" value="PRP88074.1"/>
    <property type="molecule type" value="Genomic_DNA"/>
</dbReference>
<dbReference type="InterPro" id="IPR006876">
    <property type="entry name" value="LMBR1-like_membr_prot"/>
</dbReference>
<reference evidence="8 9" key="1">
    <citation type="journal article" date="2018" name="Genome Biol. Evol.">
        <title>Multiple Roots of Fruiting Body Formation in Amoebozoa.</title>
        <authorList>
            <person name="Hillmann F."/>
            <person name="Forbes G."/>
            <person name="Novohradska S."/>
            <person name="Ferling I."/>
            <person name="Riege K."/>
            <person name="Groth M."/>
            <person name="Westermann M."/>
            <person name="Marz M."/>
            <person name="Spaller T."/>
            <person name="Winckler T."/>
            <person name="Schaap P."/>
            <person name="Glockner G."/>
        </authorList>
    </citation>
    <scope>NUCLEOTIDE SEQUENCE [LARGE SCALE GENOMIC DNA]</scope>
    <source>
        <strain evidence="8 9">Jena</strain>
    </source>
</reference>
<comment type="similarity">
    <text evidence="2">Belongs to the LIMR family.</text>
</comment>
<evidence type="ECO:0000256" key="3">
    <source>
        <dbReference type="ARBA" id="ARBA00022692"/>
    </source>
</evidence>
<sequence>MDGLWLFIVGILLLILITTKTVHHYADRKEAGWVPLGLVWFGLFLNFFMLFLLPIEVTQTKYQACLLHNLEGCAVPYIVISKEAMTILWFVTYWTLYFLVPLPICQSYCEAGQFTVFTKLKAAIRENILFYTVMVIIGIIIGGILIASGKFTTEGLLGLAIAGGNAWGLFLLMTFLGYALIELPKYYWLHSDDHRTLDVYQFNAIAYKDKLEDRIISKLRVMEQLKKWCEQLSKNDPYNKYLHEMIESCGPEYRWVKAGRGETNITFDRIVKLNSQLLSANHKVKAAKGLYENLLYRTFALEDRMYSKNNPEGAIRWTFDNRRTYPGKMIVERFIWIYFTWLHNVLLKSIAILCILMGLIVVWSETFFNISRRFGIDLSVLAQIFNSHRHTPWILQMMMITIPLMFITGCAYWTLFRLKLFNLYRLIPNQQSSASSLLFCTIYVSRITPAALWNLLLMLHDETKPDSSGFSVLQPMKMVPSNIMDIFDTYFPIILIVLCVGTYFNIYTRIINAICIDRFRKYVYNSEITSKQVAEGQILVQNEREKRIGQSQRTSLDIRIDKIRDKYAEERKGLLGSSGEDREMSSMEEGTNMNGEGQEQEDDIQTTRTTFSRTEKNPKVQCCCVVRTWCEDCMYSRGAYSPSFAVDILVALIYIWSDRLWNERKLVSPN</sequence>
<dbReference type="FunCoup" id="A0A2P6NVT7">
    <property type="interactions" value="282"/>
</dbReference>
<feature type="transmembrane region" description="Helical" evidence="7">
    <location>
        <begin position="490"/>
        <end position="511"/>
    </location>
</feature>
<keyword evidence="4 7" id="KW-1133">Transmembrane helix</keyword>
<comment type="caution">
    <text evidence="8">The sequence shown here is derived from an EMBL/GenBank/DDBJ whole genome shotgun (WGS) entry which is preliminary data.</text>
</comment>
<accession>A0A2P6NVT7</accession>
<feature type="transmembrane region" description="Helical" evidence="7">
    <location>
        <begin position="87"/>
        <end position="108"/>
    </location>
</feature>
<dbReference type="PANTHER" id="PTHR21355:SF0">
    <property type="entry name" value="G-PROTEIN COUPLED RECEPTOR-ASSOCIATED PROTEIN LMBRD2"/>
    <property type="match status" value="1"/>
</dbReference>
<dbReference type="InterPro" id="IPR051584">
    <property type="entry name" value="GPCR-associated_LMBR1"/>
</dbReference>
<gene>
    <name evidence="8" type="ORF">PROFUN_04165</name>
</gene>
<organism evidence="8 9">
    <name type="scientific">Planoprotostelium fungivorum</name>
    <dbReference type="NCBI Taxonomy" id="1890364"/>
    <lineage>
        <taxon>Eukaryota</taxon>
        <taxon>Amoebozoa</taxon>
        <taxon>Evosea</taxon>
        <taxon>Variosea</taxon>
        <taxon>Cavosteliida</taxon>
        <taxon>Cavosteliaceae</taxon>
        <taxon>Planoprotostelium</taxon>
    </lineage>
</organism>